<dbReference type="STRING" id="139825.A0A401GZR1"/>
<dbReference type="PANTHER" id="PTHR31776:SF0">
    <property type="entry name" value="ALPHA-L-ARABINOFURANOSIDASE 1"/>
    <property type="match status" value="1"/>
</dbReference>
<comment type="caution">
    <text evidence="9">The sequence shown here is derived from an EMBL/GenBank/DDBJ whole genome shotgun (WGS) entry which is preliminary data.</text>
</comment>
<keyword evidence="10" id="KW-1185">Reference proteome</keyword>
<evidence type="ECO:0000256" key="2">
    <source>
        <dbReference type="ARBA" id="ARBA00004834"/>
    </source>
</evidence>
<evidence type="ECO:0000256" key="3">
    <source>
        <dbReference type="ARBA" id="ARBA00007186"/>
    </source>
</evidence>
<sequence length="630" mass="68865">MLVVSFCSHPSIADQLFSTVETEVYMLSNRAFQQVTPNTTTALEPWQSINSAVLNVIADSAPVSSALPNSLQLTIPAGVSGAVGFANPGYWGINVNSSWVYNASLYYRFPYESSFAGNLTIGLQAYSGEVFASKVIPIDGAQTNWTYVKIFLQPSASARTTNNTFFVTVNTSGNAEETINFAFLSLFPPTYKDRPNGMRIDIAETLAEMGPAFFRFPGGNNLGQTTATRWQWNATVGPLLNRPGRVGDWGYVNTDGLGLLEYLTFFEDVGMEPIMAVWAGYSLGGTSLPENELAPYIQQAKDQINFVIGDPATSALAALRASLGHAEPFYLQYVEVGNEDFFASTTWRDFVGNLSAEFPQLKYIATAYPFNPIISPDPLQYDVHVYQTPSWFAENSFYYDKAIPGQRNGTRYFEGEYAAISLNETNLYGTPDDGRLLYPTVQSSTGEAAFMTGLERNSDIVFAASYAPLLQHVNSSQWVYLISFDAAGVVRSTSYYVQKLFSLNRGDLYLPSSLPTYNGTLFWTVSRSSVTGDVFIKVRQLTSDLLNTTHDALQISNTVATPAEIAFELPFPVIAEWGTLQLLEGAQNASNTPEMPGAVVPVTSYIATGNSFEYTAPGYSVSVLTVGTAD</sequence>
<keyword evidence="5" id="KW-0732">Signal</keyword>
<comment type="catalytic activity">
    <reaction evidence="1">
        <text>Hydrolysis of terminal non-reducing alpha-L-arabinofuranoside residues in alpha-L-arabinosides.</text>
        <dbReference type="EC" id="3.2.1.55"/>
    </reaction>
</comment>
<dbReference type="InterPro" id="IPR055235">
    <property type="entry name" value="ASD1_cat"/>
</dbReference>
<evidence type="ECO:0000256" key="4">
    <source>
        <dbReference type="ARBA" id="ARBA00012670"/>
    </source>
</evidence>
<dbReference type="Pfam" id="PF22848">
    <property type="entry name" value="ASD1_dom"/>
    <property type="match status" value="1"/>
</dbReference>
<evidence type="ECO:0000256" key="5">
    <source>
        <dbReference type="ARBA" id="ARBA00022729"/>
    </source>
</evidence>
<dbReference type="EC" id="3.2.1.55" evidence="4"/>
<evidence type="ECO:0000256" key="1">
    <source>
        <dbReference type="ARBA" id="ARBA00001462"/>
    </source>
</evidence>
<dbReference type="UniPathway" id="UPA00667"/>
<dbReference type="SMART" id="SM00813">
    <property type="entry name" value="Alpha-L-AF_C"/>
    <property type="match status" value="1"/>
</dbReference>
<dbReference type="GO" id="GO:0031222">
    <property type="term" value="P:arabinan catabolic process"/>
    <property type="evidence" value="ECO:0007669"/>
    <property type="project" value="UniProtKB-UniPathway"/>
</dbReference>
<comment type="pathway">
    <text evidence="2">Glycan metabolism; L-arabinan degradation.</text>
</comment>
<dbReference type="AlphaFoldDB" id="A0A401GZR1"/>
<keyword evidence="6" id="KW-0378">Hydrolase</keyword>
<dbReference type="RefSeq" id="XP_027618567.1">
    <property type="nucleotide sequence ID" value="XM_027762766.1"/>
</dbReference>
<dbReference type="InterPro" id="IPR017853">
    <property type="entry name" value="GH"/>
</dbReference>
<evidence type="ECO:0000256" key="7">
    <source>
        <dbReference type="ARBA" id="ARBA00023180"/>
    </source>
</evidence>
<evidence type="ECO:0000259" key="8">
    <source>
        <dbReference type="SMART" id="SM00813"/>
    </source>
</evidence>
<dbReference type="Gene3D" id="3.20.20.80">
    <property type="entry name" value="Glycosidases"/>
    <property type="match status" value="1"/>
</dbReference>
<feature type="domain" description="Alpha-L-arabinofuranosidase C-terminal" evidence="8">
    <location>
        <begin position="428"/>
        <end position="620"/>
    </location>
</feature>
<dbReference type="Pfam" id="PF06964">
    <property type="entry name" value="Alpha-L-AF_C"/>
    <property type="match status" value="1"/>
</dbReference>
<reference evidence="9 10" key="1">
    <citation type="journal article" date="2018" name="Sci. Rep.">
        <title>Genome sequence of the cauliflower mushroom Sparassis crispa (Hanabiratake) and its association with beneficial usage.</title>
        <authorList>
            <person name="Kiyama R."/>
            <person name="Furutani Y."/>
            <person name="Kawaguchi K."/>
            <person name="Nakanishi T."/>
        </authorList>
    </citation>
    <scope>NUCLEOTIDE SEQUENCE [LARGE SCALE GENOMIC DNA]</scope>
</reference>
<accession>A0A401GZR1</accession>
<comment type="similarity">
    <text evidence="3">Belongs to the glycosyl hydrolase 51 family.</text>
</comment>
<dbReference type="GO" id="GO:0046556">
    <property type="term" value="F:alpha-L-arabinofuranosidase activity"/>
    <property type="evidence" value="ECO:0007669"/>
    <property type="project" value="UniProtKB-EC"/>
</dbReference>
<dbReference type="InterPro" id="IPR010720">
    <property type="entry name" value="Alpha-L-AF_C"/>
</dbReference>
<dbReference type="Proteomes" id="UP000287166">
    <property type="component" value="Unassembled WGS sequence"/>
</dbReference>
<dbReference type="PANTHER" id="PTHR31776">
    <property type="entry name" value="ALPHA-L-ARABINOFURANOSIDASE 1"/>
    <property type="match status" value="1"/>
</dbReference>
<dbReference type="SUPFAM" id="SSF51445">
    <property type="entry name" value="(Trans)glycosidases"/>
    <property type="match status" value="1"/>
</dbReference>
<keyword evidence="7" id="KW-0325">Glycoprotein</keyword>
<protein>
    <recommendedName>
        <fullName evidence="4">non-reducing end alpha-L-arabinofuranosidase</fullName>
        <ecNumber evidence="4">3.2.1.55</ecNumber>
    </recommendedName>
</protein>
<evidence type="ECO:0000313" key="10">
    <source>
        <dbReference type="Proteomes" id="UP000287166"/>
    </source>
</evidence>
<dbReference type="OrthoDB" id="406864at2759"/>
<dbReference type="GO" id="GO:0046373">
    <property type="term" value="P:L-arabinose metabolic process"/>
    <property type="evidence" value="ECO:0007669"/>
    <property type="project" value="InterPro"/>
</dbReference>
<organism evidence="9 10">
    <name type="scientific">Sparassis crispa</name>
    <dbReference type="NCBI Taxonomy" id="139825"/>
    <lineage>
        <taxon>Eukaryota</taxon>
        <taxon>Fungi</taxon>
        <taxon>Dikarya</taxon>
        <taxon>Basidiomycota</taxon>
        <taxon>Agaricomycotina</taxon>
        <taxon>Agaricomycetes</taxon>
        <taxon>Polyporales</taxon>
        <taxon>Sparassidaceae</taxon>
        <taxon>Sparassis</taxon>
    </lineage>
</organism>
<evidence type="ECO:0000313" key="9">
    <source>
        <dbReference type="EMBL" id="GBE87654.1"/>
    </source>
</evidence>
<dbReference type="GeneID" id="38784571"/>
<evidence type="ECO:0000256" key="6">
    <source>
        <dbReference type="ARBA" id="ARBA00022801"/>
    </source>
</evidence>
<dbReference type="InterPro" id="IPR051563">
    <property type="entry name" value="Glycosyl_Hydrolase_51"/>
</dbReference>
<dbReference type="EMBL" id="BFAD01000011">
    <property type="protein sequence ID" value="GBE87654.1"/>
    <property type="molecule type" value="Genomic_DNA"/>
</dbReference>
<name>A0A401GZR1_9APHY</name>
<proteinExistence type="inferred from homology"/>
<dbReference type="InParanoid" id="A0A401GZR1"/>
<gene>
    <name evidence="9" type="ORF">SCP_1103310</name>
</gene>